<dbReference type="AlphaFoldDB" id="A0A380TDM8"/>
<name>A0A380TDM8_9ZZZZ</name>
<accession>A0A380TDM8</accession>
<sequence>MAGGGRPFMDRDSPVSVDAQNAPALVLVCQGWPGWCIVGRRSGN</sequence>
<dbReference type="EMBL" id="UIDG01000123">
    <property type="protein sequence ID" value="SUS05742.1"/>
    <property type="molecule type" value="Genomic_DNA"/>
</dbReference>
<protein>
    <submittedName>
        <fullName evidence="1">Uncharacterized protein</fullName>
    </submittedName>
</protein>
<reference evidence="1" key="1">
    <citation type="submission" date="2018-07" db="EMBL/GenBank/DDBJ databases">
        <authorList>
            <person name="Quirk P.G."/>
            <person name="Krulwich T.A."/>
        </authorList>
    </citation>
    <scope>NUCLEOTIDE SEQUENCE</scope>
</reference>
<proteinExistence type="predicted"/>
<evidence type="ECO:0000313" key="1">
    <source>
        <dbReference type="EMBL" id="SUS05742.1"/>
    </source>
</evidence>
<gene>
    <name evidence="1" type="ORF">DF3PB_2090002</name>
</gene>
<organism evidence="1">
    <name type="scientific">metagenome</name>
    <dbReference type="NCBI Taxonomy" id="256318"/>
    <lineage>
        <taxon>unclassified sequences</taxon>
        <taxon>metagenomes</taxon>
    </lineage>
</organism>